<feature type="compositionally biased region" description="Pro residues" evidence="2">
    <location>
        <begin position="536"/>
        <end position="546"/>
    </location>
</feature>
<feature type="compositionally biased region" description="Low complexity" evidence="2">
    <location>
        <begin position="801"/>
        <end position="813"/>
    </location>
</feature>
<evidence type="ECO:0000259" key="3">
    <source>
        <dbReference type="PROSITE" id="PS50103"/>
    </source>
</evidence>
<feature type="region of interest" description="Disordered" evidence="2">
    <location>
        <begin position="557"/>
        <end position="595"/>
    </location>
</feature>
<feature type="region of interest" description="Disordered" evidence="2">
    <location>
        <begin position="801"/>
        <end position="842"/>
    </location>
</feature>
<feature type="compositionally biased region" description="Low complexity" evidence="2">
    <location>
        <begin position="490"/>
        <end position="500"/>
    </location>
</feature>
<sequence>MEIFTTILKYSASFFPSYRPTTQVSASTGREAVSGDKRARSADDDDEGNSRASRVRLGDGHQPVSVTRQRPTVVLAERVTKSPKSRKAAAVTTPTANNTTSAVPPVTPPHTPELESPFRTPTDDRVLSTTPAGSPPKPKTSTANTYASQKAPNLAAPKKKATPRFAIPDDAKVHSVSIEEMFPDHVRAIKATRALCKEKVDLSHNIFAQSKAGAKAMPASTKKPRKQVKKTEKATSSIKTSEVATAKTVEAAEAKKIAVSREASVETTKSNNVSDTASPTLSGETTPGTTSSDTSPTPETANASASPQTSSPQPTASISPAEMLSIVETVRQESDRSNQEFMAAQTEANREATRDMLKANKEQMDEMFTEMKRSAEKEIAAVNTMLAKQYQDQQNSRPVLKPLPDYAYQQLYDEFTNAINTTVMSAALEELHQILIRAAGEGYDVRELQDRLFRYQSMRISELSKGHQQAQIEAPGEMVQPVAPSQMYTPIPSSISNNPPWSMPQPPQFQQPSAPAVVEEEAEDMEWDAFESVATPSPPQQAPPAQPNSFQKPVVDKPFVSQAPPAPSANQPQQQPFQSATQPPMVVDSGNGNKRDQRHVKMCRFFTTPRGCRNGSTCPFIHPGEDTMGSRKAGGVQGSTGPAQPSPVNAAAAAQAASSIPTTENCFQHHYAPDLDSAFNLPAPPTGTPMEDALGDSDTHFGKLMRASLLSNPTNEEVQIITTELNKRAAHLLDLVNSADGFDLELSSIDQLQYENFFSAIGNWCTKTGRTVNHRIPTDLFELKKKMRSISSKLKQKLLPALPSGSGSGNLPPGNFPPVHNPAPSAIPTTNRRYDPFEEDML</sequence>
<dbReference type="InterPro" id="IPR000571">
    <property type="entry name" value="Znf_CCCH"/>
</dbReference>
<feature type="domain" description="C3H1-type" evidence="3">
    <location>
        <begin position="597"/>
        <end position="625"/>
    </location>
</feature>
<reference evidence="4" key="1">
    <citation type="journal article" date="2020" name="Stud. Mycol.">
        <title>101 Dothideomycetes genomes: a test case for predicting lifestyles and emergence of pathogens.</title>
        <authorList>
            <person name="Haridas S."/>
            <person name="Albert R."/>
            <person name="Binder M."/>
            <person name="Bloem J."/>
            <person name="Labutti K."/>
            <person name="Salamov A."/>
            <person name="Andreopoulos B."/>
            <person name="Baker S."/>
            <person name="Barry K."/>
            <person name="Bills G."/>
            <person name="Bluhm B."/>
            <person name="Cannon C."/>
            <person name="Castanera R."/>
            <person name="Culley D."/>
            <person name="Daum C."/>
            <person name="Ezra D."/>
            <person name="Gonzalez J."/>
            <person name="Henrissat B."/>
            <person name="Kuo A."/>
            <person name="Liang C."/>
            <person name="Lipzen A."/>
            <person name="Lutzoni F."/>
            <person name="Magnuson J."/>
            <person name="Mondo S."/>
            <person name="Nolan M."/>
            <person name="Ohm R."/>
            <person name="Pangilinan J."/>
            <person name="Park H.-J."/>
            <person name="Ramirez L."/>
            <person name="Alfaro M."/>
            <person name="Sun H."/>
            <person name="Tritt A."/>
            <person name="Yoshinaga Y."/>
            <person name="Zwiers L.-H."/>
            <person name="Turgeon B."/>
            <person name="Goodwin S."/>
            <person name="Spatafora J."/>
            <person name="Crous P."/>
            <person name="Grigoriev I."/>
        </authorList>
    </citation>
    <scope>NUCLEOTIDE SEQUENCE</scope>
    <source>
        <strain evidence="4">CBS 473.64</strain>
    </source>
</reference>
<dbReference type="Proteomes" id="UP000799753">
    <property type="component" value="Unassembled WGS sequence"/>
</dbReference>
<gene>
    <name evidence="4" type="ORF">P280DRAFT_551311</name>
</gene>
<feature type="region of interest" description="Disordered" evidence="2">
    <location>
        <begin position="19"/>
        <end position="64"/>
    </location>
</feature>
<evidence type="ECO:0000313" key="4">
    <source>
        <dbReference type="EMBL" id="KAF2638715.1"/>
    </source>
</evidence>
<feature type="region of interest" description="Disordered" evidence="2">
    <location>
        <begin position="76"/>
        <end position="160"/>
    </location>
</feature>
<protein>
    <recommendedName>
        <fullName evidence="3">C3H1-type domain-containing protein</fullName>
    </recommendedName>
</protein>
<feature type="compositionally biased region" description="Low complexity" evidence="2">
    <location>
        <begin position="88"/>
        <end position="104"/>
    </location>
</feature>
<name>A0A6A6RUB8_9PLEO</name>
<feature type="compositionally biased region" description="Polar residues" evidence="2">
    <location>
        <begin position="19"/>
        <end position="28"/>
    </location>
</feature>
<dbReference type="PROSITE" id="PS50103">
    <property type="entry name" value="ZF_C3H1"/>
    <property type="match status" value="1"/>
</dbReference>
<keyword evidence="1" id="KW-0863">Zinc-finger</keyword>
<keyword evidence="5" id="KW-1185">Reference proteome</keyword>
<dbReference type="EMBL" id="MU006789">
    <property type="protein sequence ID" value="KAF2638715.1"/>
    <property type="molecule type" value="Genomic_DNA"/>
</dbReference>
<proteinExistence type="predicted"/>
<feature type="region of interest" description="Disordered" evidence="2">
    <location>
        <begin position="486"/>
        <end position="525"/>
    </location>
</feature>
<feature type="compositionally biased region" description="Low complexity" evidence="2">
    <location>
        <begin position="278"/>
        <end position="319"/>
    </location>
</feature>
<feature type="region of interest" description="Disordered" evidence="2">
    <location>
        <begin position="533"/>
        <end position="552"/>
    </location>
</feature>
<dbReference type="OrthoDB" id="250836at2759"/>
<evidence type="ECO:0000256" key="2">
    <source>
        <dbReference type="SAM" id="MobiDB-lite"/>
    </source>
</evidence>
<accession>A0A6A6RUB8</accession>
<feature type="compositionally biased region" description="Polar residues" evidence="2">
    <location>
        <begin position="265"/>
        <end position="277"/>
    </location>
</feature>
<feature type="compositionally biased region" description="Polar residues" evidence="2">
    <location>
        <begin position="139"/>
        <end position="148"/>
    </location>
</feature>
<feature type="region of interest" description="Disordered" evidence="2">
    <location>
        <begin position="260"/>
        <end position="319"/>
    </location>
</feature>
<feature type="region of interest" description="Disordered" evidence="2">
    <location>
        <begin position="211"/>
        <end position="246"/>
    </location>
</feature>
<organism evidence="4 5">
    <name type="scientific">Massarina eburnea CBS 473.64</name>
    <dbReference type="NCBI Taxonomy" id="1395130"/>
    <lineage>
        <taxon>Eukaryota</taxon>
        <taxon>Fungi</taxon>
        <taxon>Dikarya</taxon>
        <taxon>Ascomycota</taxon>
        <taxon>Pezizomycotina</taxon>
        <taxon>Dothideomycetes</taxon>
        <taxon>Pleosporomycetidae</taxon>
        <taxon>Pleosporales</taxon>
        <taxon>Massarineae</taxon>
        <taxon>Massarinaceae</taxon>
        <taxon>Massarina</taxon>
    </lineage>
</organism>
<evidence type="ECO:0000256" key="1">
    <source>
        <dbReference type="PROSITE-ProRule" id="PRU00723"/>
    </source>
</evidence>
<keyword evidence="1" id="KW-0479">Metal-binding</keyword>
<feature type="compositionally biased region" description="Low complexity" evidence="2">
    <location>
        <begin position="568"/>
        <end position="584"/>
    </location>
</feature>
<dbReference type="AlphaFoldDB" id="A0A6A6RUB8"/>
<keyword evidence="1" id="KW-0862">Zinc</keyword>
<feature type="compositionally biased region" description="Basic and acidic residues" evidence="2">
    <location>
        <begin position="33"/>
        <end position="42"/>
    </location>
</feature>
<dbReference type="GO" id="GO:0008270">
    <property type="term" value="F:zinc ion binding"/>
    <property type="evidence" value="ECO:0007669"/>
    <property type="project" value="UniProtKB-KW"/>
</dbReference>
<feature type="zinc finger region" description="C3H1-type" evidence="1">
    <location>
        <begin position="597"/>
        <end position="625"/>
    </location>
</feature>
<evidence type="ECO:0000313" key="5">
    <source>
        <dbReference type="Proteomes" id="UP000799753"/>
    </source>
</evidence>